<dbReference type="EMBL" id="CP151505">
    <property type="protein sequence ID" value="WZN62167.1"/>
    <property type="molecule type" value="Genomic_DNA"/>
</dbReference>
<feature type="compositionally biased region" description="Low complexity" evidence="7">
    <location>
        <begin position="27"/>
        <end position="37"/>
    </location>
</feature>
<comment type="subcellular location">
    <subcellularLocation>
        <location evidence="1">Membrane</location>
        <topology evidence="1">Multi-pass membrane protein</topology>
    </subcellularLocation>
</comment>
<evidence type="ECO:0000256" key="8">
    <source>
        <dbReference type="SAM" id="Phobius"/>
    </source>
</evidence>
<keyword evidence="6" id="KW-0862">Zinc</keyword>
<evidence type="ECO:0000256" key="4">
    <source>
        <dbReference type="ARBA" id="ARBA00022989"/>
    </source>
</evidence>
<dbReference type="AlphaFoldDB" id="A0AAX4P755"/>
<dbReference type="GO" id="GO:0038023">
    <property type="term" value="F:signaling receptor activity"/>
    <property type="evidence" value="ECO:0007669"/>
    <property type="project" value="TreeGrafter"/>
</dbReference>
<feature type="transmembrane region" description="Helical" evidence="8">
    <location>
        <begin position="275"/>
        <end position="294"/>
    </location>
</feature>
<evidence type="ECO:0000313" key="10">
    <source>
        <dbReference type="Proteomes" id="UP001472866"/>
    </source>
</evidence>
<keyword evidence="6" id="KW-0479">Metal-binding</keyword>
<feature type="transmembrane region" description="Helical" evidence="8">
    <location>
        <begin position="341"/>
        <end position="360"/>
    </location>
</feature>
<organism evidence="9 10">
    <name type="scientific">Chloropicon roscoffensis</name>
    <dbReference type="NCBI Taxonomy" id="1461544"/>
    <lineage>
        <taxon>Eukaryota</taxon>
        <taxon>Viridiplantae</taxon>
        <taxon>Chlorophyta</taxon>
        <taxon>Chloropicophyceae</taxon>
        <taxon>Chloropicales</taxon>
        <taxon>Chloropicaceae</taxon>
        <taxon>Chloropicon</taxon>
    </lineage>
</organism>
<feature type="binding site" evidence="6">
    <location>
        <position position="449"/>
    </location>
    <ligand>
        <name>Zn(2+)</name>
        <dbReference type="ChEBI" id="CHEBI:29105"/>
    </ligand>
</feature>
<dbReference type="Pfam" id="PF03006">
    <property type="entry name" value="HlyIII"/>
    <property type="match status" value="1"/>
</dbReference>
<keyword evidence="3 8" id="KW-0812">Transmembrane</keyword>
<name>A0AAX4P755_9CHLO</name>
<feature type="compositionally biased region" description="Basic and acidic residues" evidence="7">
    <location>
        <begin position="8"/>
        <end position="18"/>
    </location>
</feature>
<feature type="transmembrane region" description="Helical" evidence="8">
    <location>
        <begin position="447"/>
        <end position="467"/>
    </location>
</feature>
<keyword evidence="10" id="KW-1185">Reference proteome</keyword>
<dbReference type="GO" id="GO:0046872">
    <property type="term" value="F:metal ion binding"/>
    <property type="evidence" value="ECO:0007669"/>
    <property type="project" value="UniProtKB-KW"/>
</dbReference>
<dbReference type="InterPro" id="IPR004254">
    <property type="entry name" value="AdipoR/HlyIII-related"/>
</dbReference>
<evidence type="ECO:0000313" key="9">
    <source>
        <dbReference type="EMBL" id="WZN62167.1"/>
    </source>
</evidence>
<feature type="transmembrane region" description="Helical" evidence="8">
    <location>
        <begin position="107"/>
        <end position="127"/>
    </location>
</feature>
<reference evidence="9 10" key="1">
    <citation type="submission" date="2024-03" db="EMBL/GenBank/DDBJ databases">
        <title>Complete genome sequence of the green alga Chloropicon roscoffensis RCC1871.</title>
        <authorList>
            <person name="Lemieux C."/>
            <person name="Pombert J.-F."/>
            <person name="Otis C."/>
            <person name="Turmel M."/>
        </authorList>
    </citation>
    <scope>NUCLEOTIDE SEQUENCE [LARGE SCALE GENOMIC DNA]</scope>
    <source>
        <strain evidence="9 10">RCC1871</strain>
    </source>
</reference>
<evidence type="ECO:0000256" key="5">
    <source>
        <dbReference type="ARBA" id="ARBA00023136"/>
    </source>
</evidence>
<evidence type="ECO:0000256" key="3">
    <source>
        <dbReference type="ARBA" id="ARBA00022692"/>
    </source>
</evidence>
<gene>
    <name evidence="9" type="ORF">HKI87_05g37030</name>
</gene>
<proteinExistence type="inferred from homology"/>
<comment type="similarity">
    <text evidence="2">Belongs to the ADIPOR family.</text>
</comment>
<accession>A0AAX4P755</accession>
<keyword evidence="4 8" id="KW-1133">Transmembrane helix</keyword>
<evidence type="ECO:0000256" key="2">
    <source>
        <dbReference type="ARBA" id="ARBA00007018"/>
    </source>
</evidence>
<feature type="transmembrane region" description="Helical" evidence="8">
    <location>
        <begin position="407"/>
        <end position="427"/>
    </location>
</feature>
<feature type="region of interest" description="Disordered" evidence="7">
    <location>
        <begin position="1"/>
        <end position="46"/>
    </location>
</feature>
<dbReference type="GO" id="GO:0016020">
    <property type="term" value="C:membrane"/>
    <property type="evidence" value="ECO:0007669"/>
    <property type="project" value="UniProtKB-SubCell"/>
</dbReference>
<dbReference type="PANTHER" id="PTHR20855:SF52">
    <property type="entry name" value="ADIPONECTIN RECEPTOR PROTEIN"/>
    <property type="match status" value="1"/>
</dbReference>
<dbReference type="GO" id="GO:0009744">
    <property type="term" value="P:response to sucrose"/>
    <property type="evidence" value="ECO:0007669"/>
    <property type="project" value="UniProtKB-ARBA"/>
</dbReference>
<evidence type="ECO:0000256" key="1">
    <source>
        <dbReference type="ARBA" id="ARBA00004141"/>
    </source>
</evidence>
<keyword evidence="5 8" id="KW-0472">Membrane</keyword>
<feature type="transmembrane region" description="Helical" evidence="8">
    <location>
        <begin position="314"/>
        <end position="334"/>
    </location>
</feature>
<evidence type="ECO:0000256" key="6">
    <source>
        <dbReference type="PIRSR" id="PIRSR604254-1"/>
    </source>
</evidence>
<feature type="binding site" evidence="6">
    <location>
        <position position="445"/>
    </location>
    <ligand>
        <name>Zn(2+)</name>
        <dbReference type="ChEBI" id="CHEBI:29105"/>
    </ligand>
</feature>
<dbReference type="PANTHER" id="PTHR20855">
    <property type="entry name" value="ADIPOR/PROGESTIN RECEPTOR-RELATED"/>
    <property type="match status" value="1"/>
</dbReference>
<protein>
    <submittedName>
        <fullName evidence="9">AdipoR/hemolysin-III-related protein</fullName>
    </submittedName>
</protein>
<evidence type="ECO:0000256" key="7">
    <source>
        <dbReference type="SAM" id="MobiDB-lite"/>
    </source>
</evidence>
<dbReference type="Proteomes" id="UP001472866">
    <property type="component" value="Chromosome 05"/>
</dbReference>
<feature type="binding site" evidence="6">
    <location>
        <position position="296"/>
    </location>
    <ligand>
        <name>Zn(2+)</name>
        <dbReference type="ChEBI" id="CHEBI:29105"/>
    </ligand>
</feature>
<sequence length="480" mass="54169">MGLARRTRPSDDEVRVVDSIEADEDAVSSARAAPVRPRGARRRQGGAAGGLLGKIRARVRGRGSELKSGVPRYLIFNQHILSGYRVNFTVRDSLYSLFTLHNESINIWTHVFGFVLFLVLAVALCWAPHTMLDVTQAGANETSAKEGGVVPGVKIEAPVTWAATPDAAALYTEPILLLQKARKRLGKALHLDEAKDNLRKILKDVEINLFRGKEKSKLQPAMIKTNFKKTLKFLQKELKKRNVGKALHVDEVRGKLLELETQLRAIITKNFKVEYWPMFVYLVGAMFCMASSSMAHTFSICSPKANMWWWRIDYVGIAVMISTSFCPVVYYVFLNEVVWRNFYLVLILALGSLVSTVSLMERFQRDDYRFYRAFLFIAFGGFSVIPLIHAFFLHWKDPIDSQAFNRIIGYELMMGAQYLGGALVYATQFPECAFPGKFDLYFNSHQVFHVAIVLAAYTHYIAVVEAIEWRYGGPSAGIAL</sequence>
<feature type="transmembrane region" description="Helical" evidence="8">
    <location>
        <begin position="372"/>
        <end position="395"/>
    </location>
</feature>